<reference evidence="2 3" key="3">
    <citation type="submission" date="2025-05" db="UniProtKB">
        <authorList>
            <consortium name="RefSeq"/>
        </authorList>
    </citation>
    <scope>IDENTIFICATION</scope>
    <source>
        <tissue evidence="2 3">Leaf</tissue>
    </source>
</reference>
<dbReference type="PANTHER" id="PTHR22746">
    <property type="entry name" value="RAB6A-GEF COMPLEX PARTNER PROTEIN 1"/>
    <property type="match status" value="1"/>
</dbReference>
<dbReference type="RefSeq" id="XP_010479412.1">
    <property type="nucleotide sequence ID" value="XM_010481110.1"/>
</dbReference>
<organism evidence="1 6">
    <name type="scientific">Camelina sativa</name>
    <name type="common">False flax</name>
    <name type="synonym">Myagrum sativum</name>
    <dbReference type="NCBI Taxonomy" id="90675"/>
    <lineage>
        <taxon>Eukaryota</taxon>
        <taxon>Viridiplantae</taxon>
        <taxon>Streptophyta</taxon>
        <taxon>Embryophyta</taxon>
        <taxon>Tracheophyta</taxon>
        <taxon>Spermatophyta</taxon>
        <taxon>Magnoliopsida</taxon>
        <taxon>eudicotyledons</taxon>
        <taxon>Gunneridae</taxon>
        <taxon>Pentapetalae</taxon>
        <taxon>rosids</taxon>
        <taxon>malvids</taxon>
        <taxon>Brassicales</taxon>
        <taxon>Brassicaceae</taxon>
        <taxon>Camelineae</taxon>
        <taxon>Camelina</taxon>
    </lineage>
</organism>
<dbReference type="RefSeq" id="XP_019094682.1">
    <property type="nucleotide sequence ID" value="XM_019239137.1"/>
</dbReference>
<sequence>MFEIPDDKKGDERIDAVILDEELTGSEASRGCTAKVLKVDGAFERYLSENKSKDATEATLQMSELQNRLDAEFLLAQMCSVKFKEWIVVLATLLQRSEVLYDIFRYDLRLWKAYSMTLQSHLGFAQYHDLLQILEDKLSATVGEESNRDIIIFSSYI</sequence>
<dbReference type="PANTHER" id="PTHR22746:SF10">
    <property type="entry name" value="GUANINE NUCLEOTIDE EXCHANGE FACTOR SUBUNIT RIC1"/>
    <property type="match status" value="1"/>
</dbReference>
<evidence type="ECO:0000313" key="2">
    <source>
        <dbReference type="RefSeq" id="XP_010479412.1"/>
    </source>
</evidence>
<dbReference type="GeneID" id="104758281"/>
<dbReference type="Proteomes" id="UP000694864">
    <property type="component" value="Chromosome 17"/>
</dbReference>
<evidence type="ECO:0000313" key="5">
    <source>
        <dbReference type="RefSeq" id="XP_010479415.1"/>
    </source>
</evidence>
<evidence type="ECO:0000313" key="3">
    <source>
        <dbReference type="RefSeq" id="XP_010479413.1"/>
    </source>
</evidence>
<name>A0ABM1R6P4_CAMSA</name>
<evidence type="ECO:0000313" key="6">
    <source>
        <dbReference type="RefSeq" id="XP_019094682.1"/>
    </source>
</evidence>
<proteinExistence type="predicted"/>
<accession>A0ABM1R6P4</accession>
<evidence type="ECO:0000313" key="1">
    <source>
        <dbReference type="Proteomes" id="UP000694864"/>
    </source>
</evidence>
<protein>
    <submittedName>
        <fullName evidence="2 3">Uncharacterized protein LOC104758281</fullName>
    </submittedName>
</protein>
<gene>
    <name evidence="2 3 4 5 6" type="primary">LOC104758281</name>
</gene>
<dbReference type="RefSeq" id="XP_010479415.1">
    <property type="nucleotide sequence ID" value="XM_010481113.1"/>
</dbReference>
<keyword evidence="1" id="KW-1185">Reference proteome</keyword>
<reference evidence="1" key="2">
    <citation type="journal article" date="2014" name="Nat. Commun.">
        <title>The emerging biofuel crop Camelina sativa retains a highly undifferentiated hexaploid genome structure.</title>
        <authorList>
            <person name="Kagale S."/>
            <person name="Koh C."/>
            <person name="Nixon J."/>
            <person name="Bollina V."/>
            <person name="Clarke W.E."/>
            <person name="Tuteja R."/>
            <person name="Spillane C."/>
            <person name="Robinson S.J."/>
            <person name="Links M.G."/>
            <person name="Clarke C."/>
            <person name="Higgins E.E."/>
            <person name="Huebert T."/>
            <person name="Sharpe A.G."/>
            <person name="Parkin I.A."/>
        </authorList>
    </citation>
    <scope>NUCLEOTIDE SEQUENCE [LARGE SCALE GENOMIC DNA]</scope>
    <source>
        <strain evidence="1">r\DH55</strain>
    </source>
</reference>
<reference evidence="1" key="1">
    <citation type="journal article" date="1997" name="Nucleic Acids Res.">
        <title>tRNAscan-SE: a program for improved detection of transfer RNA genes in genomic sequence.</title>
        <authorList>
            <person name="Lowe T.M."/>
            <person name="Eddy S.R."/>
        </authorList>
    </citation>
    <scope>NUCLEOTIDE SEQUENCE [LARGE SCALE GENOMIC DNA]</scope>
    <source>
        <strain evidence="1">r\DH55</strain>
    </source>
</reference>
<dbReference type="RefSeq" id="XP_010479414.1">
    <property type="nucleotide sequence ID" value="XM_010481112.2"/>
</dbReference>
<evidence type="ECO:0000313" key="4">
    <source>
        <dbReference type="RefSeq" id="XP_010479414.1"/>
    </source>
</evidence>
<dbReference type="InterPro" id="IPR040096">
    <property type="entry name" value="Ric1"/>
</dbReference>
<dbReference type="RefSeq" id="XP_010479413.1">
    <property type="nucleotide sequence ID" value="XM_010481111.1"/>
</dbReference>